<keyword evidence="1" id="KW-0175">Coiled coil</keyword>
<dbReference type="EMBL" id="KM359498">
    <property type="protein sequence ID" value="AIW80078.1"/>
    <property type="molecule type" value="Genomic_RNA"/>
</dbReference>
<name>A0A0A0WA28_9REOV</name>
<sequence>MEHTPDMPITDGVGINDSTVDSQIVEELGELLTDPSKVFNLLQYEKIQQYIVNTPLERIVIHFVMIIISFCGIRAQSNKILYCVKMLFWKIKKMIDGIIQKYKRSEETDIDKIIQDKIDKYSKSIETMIAHYNNRCAQNENALSFSGLDNFVQSLKNEFNIKIAEMERRYDELRWRCEALVNHNMNSIMLSQNTDEPKQEKTYVFDEASIVQYSRD</sequence>
<feature type="coiled-coil region" evidence="1">
    <location>
        <begin position="156"/>
        <end position="183"/>
    </location>
</feature>
<evidence type="ECO:0000313" key="4">
    <source>
        <dbReference type="EMBL" id="AIW80078.1"/>
    </source>
</evidence>
<evidence type="ECO:0000313" key="3">
    <source>
        <dbReference type="EMBL" id="AIW80076.1"/>
    </source>
</evidence>
<organism evidence="4">
    <name type="scientific">Porcine rotavirus H</name>
    <dbReference type="NCBI Taxonomy" id="1420855"/>
    <lineage>
        <taxon>Viruses</taxon>
        <taxon>Riboviria</taxon>
        <taxon>Orthornavirae</taxon>
        <taxon>Duplornaviricota</taxon>
        <taxon>Resentoviricetes</taxon>
        <taxon>Reovirales</taxon>
        <taxon>Sedoreoviridae</taxon>
        <taxon>Rotavirus</taxon>
        <taxon>Rotavirus aspergastroenteritidis</taxon>
        <taxon>Rotavirus H</taxon>
    </lineage>
</organism>
<proteinExistence type="predicted"/>
<evidence type="ECO:0000256" key="1">
    <source>
        <dbReference type="SAM" id="Coils"/>
    </source>
</evidence>
<protein>
    <submittedName>
        <fullName evidence="4">NSP4</fullName>
    </submittedName>
</protein>
<reference evidence="4" key="1">
    <citation type="submission" date="2014-08" db="EMBL/GenBank/DDBJ databases">
        <title>Genetic variability of VP6, VP7, VP4, and NSP4 genes of porcine rotavirus group H detected in Brazil.</title>
        <authorList>
            <person name="Molinari B.L.D."/>
            <person name="Alfieri A.F."/>
            <person name="Alfieri A.A."/>
        </authorList>
    </citation>
    <scope>NUCLEOTIDE SEQUENCE</scope>
    <source>
        <strain evidence="2">BR60</strain>
        <strain evidence="4">BR62</strain>
        <strain evidence="3">BR63</strain>
    </source>
</reference>
<evidence type="ECO:0000313" key="2">
    <source>
        <dbReference type="EMBL" id="AIW80075.1"/>
    </source>
</evidence>
<dbReference type="EMBL" id="KM359496">
    <property type="protein sequence ID" value="AIW80076.1"/>
    <property type="molecule type" value="Genomic_RNA"/>
</dbReference>
<dbReference type="EMBL" id="KM359495">
    <property type="protein sequence ID" value="AIW80075.1"/>
    <property type="molecule type" value="Genomic_RNA"/>
</dbReference>
<accession>A0A0A0WA28</accession>